<dbReference type="OMA" id="MNGVKVT"/>
<dbReference type="eggNOG" id="KOG0090">
    <property type="taxonomic scope" value="Eukaryota"/>
</dbReference>
<evidence type="ECO:0000256" key="7">
    <source>
        <dbReference type="ARBA" id="ARBA00022989"/>
    </source>
</evidence>
<evidence type="ECO:0000313" key="13">
    <source>
        <dbReference type="Proteomes" id="UP000009168"/>
    </source>
</evidence>
<dbReference type="RefSeq" id="XP_001030690.2">
    <property type="nucleotide sequence ID" value="XM_001030690.3"/>
</dbReference>
<keyword evidence="5" id="KW-0547">Nucleotide-binding</keyword>
<dbReference type="InterPro" id="IPR027417">
    <property type="entry name" value="P-loop_NTPase"/>
</dbReference>
<evidence type="ECO:0000256" key="8">
    <source>
        <dbReference type="ARBA" id="ARBA00023134"/>
    </source>
</evidence>
<keyword evidence="4 11" id="KW-0812">Transmembrane</keyword>
<feature type="transmembrane region" description="Helical" evidence="11">
    <location>
        <begin position="29"/>
        <end position="49"/>
    </location>
</feature>
<evidence type="ECO:0000256" key="4">
    <source>
        <dbReference type="ARBA" id="ARBA00022692"/>
    </source>
</evidence>
<comment type="similarity">
    <text evidence="2">Belongs to the SRP receptor beta subunit family.</text>
</comment>
<dbReference type="EMBL" id="GG662566">
    <property type="protein sequence ID" value="EAR83027.2"/>
    <property type="molecule type" value="Genomic_DNA"/>
</dbReference>
<dbReference type="GO" id="GO:0005525">
    <property type="term" value="F:GTP binding"/>
    <property type="evidence" value="ECO:0007669"/>
    <property type="project" value="UniProtKB-KW"/>
</dbReference>
<evidence type="ECO:0000313" key="12">
    <source>
        <dbReference type="EMBL" id="EAR83027.2"/>
    </source>
</evidence>
<keyword evidence="7 11" id="KW-1133">Transmembrane helix</keyword>
<organism evidence="12 13">
    <name type="scientific">Tetrahymena thermophila (strain SB210)</name>
    <dbReference type="NCBI Taxonomy" id="312017"/>
    <lineage>
        <taxon>Eukaryota</taxon>
        <taxon>Sar</taxon>
        <taxon>Alveolata</taxon>
        <taxon>Ciliophora</taxon>
        <taxon>Intramacronucleata</taxon>
        <taxon>Oligohymenophorea</taxon>
        <taxon>Hymenostomatida</taxon>
        <taxon>Tetrahymenina</taxon>
        <taxon>Tetrahymenidae</taxon>
        <taxon>Tetrahymena</taxon>
    </lineage>
</organism>
<keyword evidence="8" id="KW-0342">GTP-binding</keyword>
<dbReference type="NCBIfam" id="TIGR00231">
    <property type="entry name" value="small_GTP"/>
    <property type="match status" value="1"/>
</dbReference>
<keyword evidence="13" id="KW-1185">Reference proteome</keyword>
<dbReference type="STRING" id="312017.Q22CM5"/>
<dbReference type="Proteomes" id="UP000009168">
    <property type="component" value="Unassembled WGS sequence"/>
</dbReference>
<dbReference type="PANTHER" id="PTHR45909:SF1">
    <property type="entry name" value="ADP-RIBOSYLATION FACTOR-RELATED PROTEIN 1"/>
    <property type="match status" value="1"/>
</dbReference>
<dbReference type="OrthoDB" id="303523at2759"/>
<dbReference type="PANTHER" id="PTHR45909">
    <property type="entry name" value="ADP-RIBOSYLATION FACTOR-RELATED PROTEIN 1"/>
    <property type="match status" value="1"/>
</dbReference>
<dbReference type="Gene3D" id="3.40.50.300">
    <property type="entry name" value="P-loop containing nucleotide triphosphate hydrolases"/>
    <property type="match status" value="1"/>
</dbReference>
<dbReference type="GO" id="GO:0005789">
    <property type="term" value="C:endoplasmic reticulum membrane"/>
    <property type="evidence" value="ECO:0007669"/>
    <property type="project" value="UniProtKB-SubCell"/>
</dbReference>
<evidence type="ECO:0000256" key="5">
    <source>
        <dbReference type="ARBA" id="ARBA00022741"/>
    </source>
</evidence>
<keyword evidence="10 12" id="KW-0675">Receptor</keyword>
<dbReference type="InterPro" id="IPR024156">
    <property type="entry name" value="Small_GTPase_ARF"/>
</dbReference>
<dbReference type="AlphaFoldDB" id="Q22CM5"/>
<evidence type="ECO:0000256" key="6">
    <source>
        <dbReference type="ARBA" id="ARBA00022824"/>
    </source>
</evidence>
<dbReference type="InParanoid" id="Q22CM5"/>
<dbReference type="Pfam" id="PF09439">
    <property type="entry name" value="SRPRB"/>
    <property type="match status" value="1"/>
</dbReference>
<evidence type="ECO:0000256" key="9">
    <source>
        <dbReference type="ARBA" id="ARBA00023136"/>
    </source>
</evidence>
<dbReference type="HOGENOM" id="CLU_1002704_0_0_1"/>
<gene>
    <name evidence="12" type="ORF">TTHERM_01027530</name>
</gene>
<evidence type="ECO:0000256" key="10">
    <source>
        <dbReference type="ARBA" id="ARBA00023170"/>
    </source>
</evidence>
<protein>
    <recommendedName>
        <fullName evidence="3">Signal recognition particle receptor subunit beta</fullName>
    </recommendedName>
</protein>
<evidence type="ECO:0000256" key="1">
    <source>
        <dbReference type="ARBA" id="ARBA00004389"/>
    </source>
</evidence>
<evidence type="ECO:0000256" key="2">
    <source>
        <dbReference type="ARBA" id="ARBA00005619"/>
    </source>
</evidence>
<reference evidence="13" key="1">
    <citation type="journal article" date="2006" name="PLoS Biol.">
        <title>Macronuclear genome sequence of the ciliate Tetrahymena thermophila, a model eukaryote.</title>
        <authorList>
            <person name="Eisen J.A."/>
            <person name="Coyne R.S."/>
            <person name="Wu M."/>
            <person name="Wu D."/>
            <person name="Thiagarajan M."/>
            <person name="Wortman J.R."/>
            <person name="Badger J.H."/>
            <person name="Ren Q."/>
            <person name="Amedeo P."/>
            <person name="Jones K.M."/>
            <person name="Tallon L.J."/>
            <person name="Delcher A.L."/>
            <person name="Salzberg S.L."/>
            <person name="Silva J.C."/>
            <person name="Haas B.J."/>
            <person name="Majoros W.H."/>
            <person name="Farzad M."/>
            <person name="Carlton J.M."/>
            <person name="Smith R.K. Jr."/>
            <person name="Garg J."/>
            <person name="Pearlman R.E."/>
            <person name="Karrer K.M."/>
            <person name="Sun L."/>
            <person name="Manning G."/>
            <person name="Elde N.C."/>
            <person name="Turkewitz A.P."/>
            <person name="Asai D.J."/>
            <person name="Wilkes D.E."/>
            <person name="Wang Y."/>
            <person name="Cai H."/>
            <person name="Collins K."/>
            <person name="Stewart B.A."/>
            <person name="Lee S.R."/>
            <person name="Wilamowska K."/>
            <person name="Weinberg Z."/>
            <person name="Ruzzo W.L."/>
            <person name="Wloga D."/>
            <person name="Gaertig J."/>
            <person name="Frankel J."/>
            <person name="Tsao C.-C."/>
            <person name="Gorovsky M.A."/>
            <person name="Keeling P.J."/>
            <person name="Waller R.F."/>
            <person name="Patron N.J."/>
            <person name="Cherry J.M."/>
            <person name="Stover N.A."/>
            <person name="Krieger C.J."/>
            <person name="del Toro C."/>
            <person name="Ryder H.F."/>
            <person name="Williamson S.C."/>
            <person name="Barbeau R.A."/>
            <person name="Hamilton E.P."/>
            <person name="Orias E."/>
        </authorList>
    </citation>
    <scope>NUCLEOTIDE SEQUENCE [LARGE SCALE GENOMIC DNA]</scope>
    <source>
        <strain evidence="13">SB210</strain>
    </source>
</reference>
<comment type="subcellular location">
    <subcellularLocation>
        <location evidence="1">Endoplasmic reticulum membrane</location>
        <topology evidence="1">Single-pass membrane protein</topology>
    </subcellularLocation>
</comment>
<name>Q22CM5_TETTS</name>
<dbReference type="GO" id="GO:0006886">
    <property type="term" value="P:intracellular protein transport"/>
    <property type="evidence" value="ECO:0007669"/>
    <property type="project" value="TreeGrafter"/>
</dbReference>
<dbReference type="SUPFAM" id="SSF52540">
    <property type="entry name" value="P-loop containing nucleoside triphosphate hydrolases"/>
    <property type="match status" value="1"/>
</dbReference>
<evidence type="ECO:0000256" key="3">
    <source>
        <dbReference type="ARBA" id="ARBA00020256"/>
    </source>
</evidence>
<accession>Q22CM5</accession>
<dbReference type="InterPro" id="IPR019009">
    <property type="entry name" value="SRP_receptor_beta_su"/>
</dbReference>
<dbReference type="GeneID" id="7840259"/>
<dbReference type="FunCoup" id="Q22CM5">
    <property type="interactions" value="230"/>
</dbReference>
<dbReference type="InterPro" id="IPR005225">
    <property type="entry name" value="Small_GTP-bd"/>
</dbReference>
<sequence>MGNIESESVQQNVDNVINENVAQTAGSGFSFTPVLVALLLIALTLYFILNRSGKKPPMVKNKGNAVFIMGECAAGKTALLYQLANGQTTQTCSSIDPTETNIEVKFNEDESKKISFVDVPGHNYTKHKFINELGAARGIIFLIDSSNLNSYGNSVDYLYHIMIQKVFQDKEIPVLLCANKADQPKALKLKDFEYQVVKEFEKVKRSKKAIQEEENDQIEDYLKHQDQEFSFQGTNITLCETSVVNNEIKPIKEFLQNIFS</sequence>
<dbReference type="GO" id="GO:0043001">
    <property type="term" value="P:Golgi to plasma membrane protein transport"/>
    <property type="evidence" value="ECO:0007669"/>
    <property type="project" value="TreeGrafter"/>
</dbReference>
<dbReference type="GO" id="GO:0003924">
    <property type="term" value="F:GTPase activity"/>
    <property type="evidence" value="ECO:0007669"/>
    <property type="project" value="TreeGrafter"/>
</dbReference>
<keyword evidence="6" id="KW-0256">Endoplasmic reticulum</keyword>
<dbReference type="GO" id="GO:0005794">
    <property type="term" value="C:Golgi apparatus"/>
    <property type="evidence" value="ECO:0007669"/>
    <property type="project" value="TreeGrafter"/>
</dbReference>
<proteinExistence type="inferred from homology"/>
<dbReference type="KEGG" id="tet:TTHERM_01027530"/>
<dbReference type="GO" id="GO:0034067">
    <property type="term" value="P:protein localization to Golgi apparatus"/>
    <property type="evidence" value="ECO:0007669"/>
    <property type="project" value="TreeGrafter"/>
</dbReference>
<keyword evidence="9 11" id="KW-0472">Membrane</keyword>
<evidence type="ECO:0000256" key="11">
    <source>
        <dbReference type="SAM" id="Phobius"/>
    </source>
</evidence>